<dbReference type="SMART" id="SM00028">
    <property type="entry name" value="TPR"/>
    <property type="match status" value="4"/>
</dbReference>
<dbReference type="PANTHER" id="PTHR44943">
    <property type="entry name" value="CELLULOSE SYNTHASE OPERON PROTEIN C"/>
    <property type="match status" value="1"/>
</dbReference>
<evidence type="ECO:0000256" key="3">
    <source>
        <dbReference type="PROSITE-ProRule" id="PRU00339"/>
    </source>
</evidence>
<dbReference type="OrthoDB" id="358982at2"/>
<dbReference type="Proteomes" id="UP000190423">
    <property type="component" value="Unassembled WGS sequence"/>
</dbReference>
<accession>A0A1T4KHK5</accession>
<dbReference type="InterPro" id="IPR011990">
    <property type="entry name" value="TPR-like_helical_dom_sf"/>
</dbReference>
<dbReference type="Pfam" id="PF13424">
    <property type="entry name" value="TPR_12"/>
    <property type="match status" value="1"/>
</dbReference>
<dbReference type="InterPro" id="IPR051685">
    <property type="entry name" value="Ycf3/AcsC/BcsC/TPR_MFPF"/>
</dbReference>
<dbReference type="InterPro" id="IPR013105">
    <property type="entry name" value="TPR_2"/>
</dbReference>
<dbReference type="PANTHER" id="PTHR44943:SF8">
    <property type="entry name" value="TPR REPEAT-CONTAINING PROTEIN MJ0263"/>
    <property type="match status" value="1"/>
</dbReference>
<protein>
    <submittedName>
        <fullName evidence="4">Tetratricopeptide repeat-containing protein</fullName>
    </submittedName>
</protein>
<dbReference type="InterPro" id="IPR019734">
    <property type="entry name" value="TPR_rpt"/>
</dbReference>
<reference evidence="4 5" key="1">
    <citation type="submission" date="2017-02" db="EMBL/GenBank/DDBJ databases">
        <authorList>
            <person name="Peterson S.W."/>
        </authorList>
    </citation>
    <scope>NUCLEOTIDE SEQUENCE [LARGE SCALE GENOMIC DNA]</scope>
    <source>
        <strain evidence="4 5">ATCC BAA-908</strain>
    </source>
</reference>
<dbReference type="EMBL" id="FUWG01000008">
    <property type="protein sequence ID" value="SJZ41912.1"/>
    <property type="molecule type" value="Genomic_DNA"/>
</dbReference>
<keyword evidence="2 3" id="KW-0802">TPR repeat</keyword>
<dbReference type="PROSITE" id="PS50005">
    <property type="entry name" value="TPR"/>
    <property type="match status" value="2"/>
</dbReference>
<dbReference type="STRING" id="261392.SAMN02745149_01174"/>
<dbReference type="RefSeq" id="WP_078933088.1">
    <property type="nucleotide sequence ID" value="NZ_FUWG01000008.1"/>
</dbReference>
<dbReference type="Pfam" id="PF07719">
    <property type="entry name" value="TPR_2"/>
    <property type="match status" value="1"/>
</dbReference>
<proteinExistence type="predicted"/>
<feature type="repeat" description="TPR" evidence="3">
    <location>
        <begin position="107"/>
        <end position="140"/>
    </location>
</feature>
<dbReference type="AlphaFoldDB" id="A0A1T4KHK5"/>
<name>A0A1T4KHK5_TREPO</name>
<evidence type="ECO:0000313" key="4">
    <source>
        <dbReference type="EMBL" id="SJZ41912.1"/>
    </source>
</evidence>
<evidence type="ECO:0000256" key="1">
    <source>
        <dbReference type="ARBA" id="ARBA00022737"/>
    </source>
</evidence>
<keyword evidence="1" id="KW-0677">Repeat</keyword>
<dbReference type="Gene3D" id="1.25.40.10">
    <property type="entry name" value="Tetratricopeptide repeat domain"/>
    <property type="match status" value="1"/>
</dbReference>
<dbReference type="SUPFAM" id="SSF48452">
    <property type="entry name" value="TPR-like"/>
    <property type="match status" value="1"/>
</dbReference>
<evidence type="ECO:0000313" key="5">
    <source>
        <dbReference type="Proteomes" id="UP000190423"/>
    </source>
</evidence>
<dbReference type="GeneID" id="78316473"/>
<evidence type="ECO:0000256" key="2">
    <source>
        <dbReference type="ARBA" id="ARBA00022803"/>
    </source>
</evidence>
<gene>
    <name evidence="4" type="ORF">SAMN02745149_01174</name>
</gene>
<feature type="repeat" description="TPR" evidence="3">
    <location>
        <begin position="39"/>
        <end position="72"/>
    </location>
</feature>
<sequence>MVERVDVLNERAIQLARAGSVKEALACLTRAITIEKNNYLLWFNLGITYRDAGNLAEARKALEKAYEICEEDEDVVETLALICFDMGNFEDALVYCREGLDFNVQNPHLWNTTGVVYFNQKKYEDAAEAFETAVMLNPYYYDALFNLRDTYEELGNSNGAADVAARMKEIEKAGVK</sequence>
<keyword evidence="5" id="KW-1185">Reference proteome</keyword>
<organism evidence="4 5">
    <name type="scientific">Treponema porcinum</name>
    <dbReference type="NCBI Taxonomy" id="261392"/>
    <lineage>
        <taxon>Bacteria</taxon>
        <taxon>Pseudomonadati</taxon>
        <taxon>Spirochaetota</taxon>
        <taxon>Spirochaetia</taxon>
        <taxon>Spirochaetales</taxon>
        <taxon>Treponemataceae</taxon>
        <taxon>Treponema</taxon>
    </lineage>
</organism>